<dbReference type="InterPro" id="IPR003615">
    <property type="entry name" value="HNH_nuc"/>
</dbReference>
<dbReference type="AlphaFoldDB" id="A0A5T9SKN9"/>
<proteinExistence type="predicted"/>
<name>A0A5T9SKN9_SALER</name>
<sequence length="123" mass="14107">MVIEKNRRKTLIERLLARIKIMDMGYTVNGQPSLCHIWTGSHSGNGRGGQYGRISVNGITSATHIVAYTHYHGYIPCKMQVDHLCNQRLCCNPEHLELVSHLENQKRRAERAIREKKKLQSGR</sequence>
<dbReference type="InterPro" id="IPR044930">
    <property type="entry name" value="Homing_endonuclease_His-Me"/>
</dbReference>
<dbReference type="InterPro" id="IPR044925">
    <property type="entry name" value="His-Me_finger_sf"/>
</dbReference>
<gene>
    <name evidence="2" type="ORF">D5Q97_24165</name>
</gene>
<evidence type="ECO:0000313" key="2">
    <source>
        <dbReference type="EMBL" id="EBO1428362.1"/>
    </source>
</evidence>
<dbReference type="EMBL" id="AAGHOJ010000088">
    <property type="protein sequence ID" value="EBO1428362.1"/>
    <property type="molecule type" value="Genomic_DNA"/>
</dbReference>
<reference evidence="2" key="1">
    <citation type="submission" date="2018-10" db="EMBL/GenBank/DDBJ databases">
        <authorList>
            <consortium name="Veterinary Laboratory Investigation and Response Network"/>
        </authorList>
    </citation>
    <scope>NUCLEOTIDE SEQUENCE</scope>
    <source>
        <strain evidence="2">SAL-18-VL-OH-GA-0003</strain>
    </source>
</reference>
<keyword evidence="2" id="KW-0540">Nuclease</keyword>
<dbReference type="Pfam" id="PF13392">
    <property type="entry name" value="HNH_3"/>
    <property type="match status" value="1"/>
</dbReference>
<feature type="domain" description="HNH nuclease" evidence="1">
    <location>
        <begin position="62"/>
        <end position="105"/>
    </location>
</feature>
<comment type="caution">
    <text evidence="2">The sequence shown here is derived from an EMBL/GenBank/DDBJ whole genome shotgun (WGS) entry which is preliminary data.</text>
</comment>
<dbReference type="GO" id="GO:0004519">
    <property type="term" value="F:endonuclease activity"/>
    <property type="evidence" value="ECO:0007669"/>
    <property type="project" value="UniProtKB-KW"/>
</dbReference>
<keyword evidence="2" id="KW-0255">Endonuclease</keyword>
<keyword evidence="2" id="KW-0378">Hydrolase</keyword>
<dbReference type="SUPFAM" id="SSF54060">
    <property type="entry name" value="His-Me finger endonucleases"/>
    <property type="match status" value="1"/>
</dbReference>
<evidence type="ECO:0000259" key="1">
    <source>
        <dbReference type="Pfam" id="PF13392"/>
    </source>
</evidence>
<organism evidence="2">
    <name type="scientific">Salmonella enterica</name>
    <name type="common">Salmonella choleraesuis</name>
    <dbReference type="NCBI Taxonomy" id="28901"/>
    <lineage>
        <taxon>Bacteria</taxon>
        <taxon>Pseudomonadati</taxon>
        <taxon>Pseudomonadota</taxon>
        <taxon>Gammaproteobacteria</taxon>
        <taxon>Enterobacterales</taxon>
        <taxon>Enterobacteriaceae</taxon>
        <taxon>Salmonella</taxon>
    </lineage>
</organism>
<dbReference type="Gene3D" id="3.90.75.10">
    <property type="entry name" value="Homing Intron 3 (I-ppo) Encoded Endonuclease, Chain A"/>
    <property type="match status" value="1"/>
</dbReference>
<accession>A0A5T9SKN9</accession>
<protein>
    <submittedName>
        <fullName evidence="2">HNH endonuclease</fullName>
    </submittedName>
</protein>